<feature type="compositionally biased region" description="Low complexity" evidence="1">
    <location>
        <begin position="40"/>
        <end position="66"/>
    </location>
</feature>
<dbReference type="AlphaFoldDB" id="A0A1K0FBH6"/>
<dbReference type="Proteomes" id="UP000182486">
    <property type="component" value="Unassembled WGS sequence"/>
</dbReference>
<feature type="compositionally biased region" description="Gly residues" evidence="1">
    <location>
        <begin position="23"/>
        <end position="32"/>
    </location>
</feature>
<proteinExistence type="predicted"/>
<feature type="region of interest" description="Disordered" evidence="1">
    <location>
        <begin position="1"/>
        <end position="77"/>
    </location>
</feature>
<reference evidence="2 3" key="1">
    <citation type="submission" date="2016-09" db="EMBL/GenBank/DDBJ databases">
        <title>Couchioplanes caeruleus draft genome sequence.</title>
        <authorList>
            <person name="Sheehan J."/>
            <person name="Caffrey P."/>
        </authorList>
    </citation>
    <scope>NUCLEOTIDE SEQUENCE [LARGE SCALE GENOMIC DNA]</scope>
    <source>
        <strain evidence="2 3">DSM 43634</strain>
    </source>
</reference>
<dbReference type="EMBL" id="MEIA01000494">
    <property type="protein sequence ID" value="OJF10193.1"/>
    <property type="molecule type" value="Genomic_DNA"/>
</dbReference>
<feature type="compositionally biased region" description="Polar residues" evidence="1">
    <location>
        <begin position="1"/>
        <end position="15"/>
    </location>
</feature>
<evidence type="ECO:0000256" key="1">
    <source>
        <dbReference type="SAM" id="MobiDB-lite"/>
    </source>
</evidence>
<comment type="caution">
    <text evidence="2">The sequence shown here is derived from an EMBL/GenBank/DDBJ whole genome shotgun (WGS) entry which is preliminary data.</text>
</comment>
<organism evidence="2 3">
    <name type="scientific">Couchioplanes caeruleus subsp. caeruleus</name>
    <dbReference type="NCBI Taxonomy" id="56427"/>
    <lineage>
        <taxon>Bacteria</taxon>
        <taxon>Bacillati</taxon>
        <taxon>Actinomycetota</taxon>
        <taxon>Actinomycetes</taxon>
        <taxon>Micromonosporales</taxon>
        <taxon>Micromonosporaceae</taxon>
        <taxon>Couchioplanes</taxon>
    </lineage>
</organism>
<name>A0A1K0FBH6_9ACTN</name>
<keyword evidence="3" id="KW-1185">Reference proteome</keyword>
<sequence>MVGETFSGSPVTNPPTDGVGCPVSGGGSGNPEGPGEPDGPDGSNDPETPDGPGDVGTPDGPGEPDGLGSTEPGPAGA</sequence>
<evidence type="ECO:0000313" key="2">
    <source>
        <dbReference type="EMBL" id="OJF10193.1"/>
    </source>
</evidence>
<evidence type="ECO:0000313" key="3">
    <source>
        <dbReference type="Proteomes" id="UP000182486"/>
    </source>
</evidence>
<accession>A0A1K0FBH6</accession>
<gene>
    <name evidence="2" type="ORF">BG844_33390</name>
</gene>
<protein>
    <submittedName>
        <fullName evidence="2">Uncharacterized protein</fullName>
    </submittedName>
</protein>